<sequence>MSLSLSLSLSLSHTHTHTHKRGGRSENVFVDWVGKAVIWAISREVLMSSSAYRQQ</sequence>
<reference evidence="1" key="1">
    <citation type="submission" date="2021-08" db="EMBL/GenBank/DDBJ databases">
        <title>WGS assembly of Ceratopteris richardii.</title>
        <authorList>
            <person name="Marchant D.B."/>
            <person name="Chen G."/>
            <person name="Jenkins J."/>
            <person name="Shu S."/>
            <person name="Leebens-Mack J."/>
            <person name="Grimwood J."/>
            <person name="Schmutz J."/>
            <person name="Soltis P."/>
            <person name="Soltis D."/>
            <person name="Chen Z.-H."/>
        </authorList>
    </citation>
    <scope>NUCLEOTIDE SEQUENCE</scope>
    <source>
        <strain evidence="1">Whitten #5841</strain>
        <tissue evidence="1">Leaf</tissue>
    </source>
</reference>
<dbReference type="EMBL" id="CM035406">
    <property type="protein sequence ID" value="KAH7446179.1"/>
    <property type="molecule type" value="Genomic_DNA"/>
</dbReference>
<comment type="caution">
    <text evidence="1">The sequence shown here is derived from an EMBL/GenBank/DDBJ whole genome shotgun (WGS) entry which is preliminary data.</text>
</comment>
<protein>
    <submittedName>
        <fullName evidence="1">Uncharacterized protein</fullName>
    </submittedName>
</protein>
<evidence type="ECO:0000313" key="2">
    <source>
        <dbReference type="Proteomes" id="UP000825935"/>
    </source>
</evidence>
<evidence type="ECO:0000313" key="1">
    <source>
        <dbReference type="EMBL" id="KAH7446179.1"/>
    </source>
</evidence>
<accession>A0A8T2VNZ5</accession>
<organism evidence="1 2">
    <name type="scientific">Ceratopteris richardii</name>
    <name type="common">Triangle waterfern</name>
    <dbReference type="NCBI Taxonomy" id="49495"/>
    <lineage>
        <taxon>Eukaryota</taxon>
        <taxon>Viridiplantae</taxon>
        <taxon>Streptophyta</taxon>
        <taxon>Embryophyta</taxon>
        <taxon>Tracheophyta</taxon>
        <taxon>Polypodiopsida</taxon>
        <taxon>Polypodiidae</taxon>
        <taxon>Polypodiales</taxon>
        <taxon>Pteridineae</taxon>
        <taxon>Pteridaceae</taxon>
        <taxon>Parkerioideae</taxon>
        <taxon>Ceratopteris</taxon>
    </lineage>
</organism>
<name>A0A8T2VNZ5_CERRI</name>
<proteinExistence type="predicted"/>
<keyword evidence="2" id="KW-1185">Reference proteome</keyword>
<dbReference type="Proteomes" id="UP000825935">
    <property type="component" value="Chromosome 1"/>
</dbReference>
<dbReference type="AlphaFoldDB" id="A0A8T2VNZ5"/>
<gene>
    <name evidence="1" type="ORF">KP509_01G043400</name>
</gene>